<keyword evidence="3" id="KW-1185">Reference proteome</keyword>
<dbReference type="InterPro" id="IPR003886">
    <property type="entry name" value="NIDO_dom"/>
</dbReference>
<proteinExistence type="predicted"/>
<gene>
    <name evidence="4" type="primary">LOC106819133</name>
</gene>
<feature type="domain" description="NIDO" evidence="2">
    <location>
        <begin position="30"/>
        <end position="185"/>
    </location>
</feature>
<evidence type="ECO:0000313" key="4">
    <source>
        <dbReference type="RefSeq" id="XP_014679278.1"/>
    </source>
</evidence>
<organism evidence="3 4">
    <name type="scientific">Priapulus caudatus</name>
    <name type="common">Priapulid worm</name>
    <dbReference type="NCBI Taxonomy" id="37621"/>
    <lineage>
        <taxon>Eukaryota</taxon>
        <taxon>Metazoa</taxon>
        <taxon>Ecdysozoa</taxon>
        <taxon>Scalidophora</taxon>
        <taxon>Priapulida</taxon>
        <taxon>Priapulimorpha</taxon>
        <taxon>Priapulimorphida</taxon>
        <taxon>Priapulidae</taxon>
        <taxon>Priapulus</taxon>
    </lineage>
</organism>
<dbReference type="InterPro" id="IPR051495">
    <property type="entry name" value="Epithelial_Barrier/Signaling"/>
</dbReference>
<evidence type="ECO:0000259" key="2">
    <source>
        <dbReference type="PROSITE" id="PS51220"/>
    </source>
</evidence>
<dbReference type="PROSITE" id="PS51220">
    <property type="entry name" value="NIDO"/>
    <property type="match status" value="1"/>
</dbReference>
<protein>
    <submittedName>
        <fullName evidence="4">Sushi, nidogen and EGF-like domain-containing protein 1</fullName>
    </submittedName>
</protein>
<evidence type="ECO:0000256" key="1">
    <source>
        <dbReference type="ARBA" id="ARBA00023157"/>
    </source>
</evidence>
<evidence type="ECO:0000313" key="3">
    <source>
        <dbReference type="Proteomes" id="UP000695022"/>
    </source>
</evidence>
<dbReference type="SMART" id="SM00539">
    <property type="entry name" value="NIDO"/>
    <property type="match status" value="1"/>
</dbReference>
<sequence length="224" mass="24237">VNTNGLLSFREGLPQWTPDPFPSSAPVVAPYWADVDLSRNHGHVTFFETQDAQHLNRINDDIRSTFINSQDFSARAAFVATWKDVTYFGGSKRTDTNTFQVLLVTDRVQTFAIFLYNELTWTTGTASKGDPISGLGGYAAQTGFNAGDGQRYLAVVGSGTIAALNLKDTSNVGVPGKWIFRVGSSEIEPAGCSETGEASASLLWLRREDRGVGIVAECQSCRGS</sequence>
<dbReference type="PANTHER" id="PTHR13802:SF52">
    <property type="entry name" value="MUCIN-4"/>
    <property type="match status" value="1"/>
</dbReference>
<reference evidence="4" key="1">
    <citation type="submission" date="2025-08" db="UniProtKB">
        <authorList>
            <consortium name="RefSeq"/>
        </authorList>
    </citation>
    <scope>IDENTIFICATION</scope>
</reference>
<dbReference type="RefSeq" id="XP_014679278.1">
    <property type="nucleotide sequence ID" value="XM_014823792.1"/>
</dbReference>
<dbReference type="Proteomes" id="UP000695022">
    <property type="component" value="Unplaced"/>
</dbReference>
<dbReference type="GeneID" id="106819133"/>
<name>A0ABM1F4A7_PRICU</name>
<accession>A0ABM1F4A7</accession>
<dbReference type="PANTHER" id="PTHR13802">
    <property type="entry name" value="MUCIN 4-RELATED"/>
    <property type="match status" value="1"/>
</dbReference>
<feature type="non-terminal residue" evidence="4">
    <location>
        <position position="1"/>
    </location>
</feature>
<dbReference type="Pfam" id="PF06119">
    <property type="entry name" value="NIDO"/>
    <property type="match status" value="1"/>
</dbReference>
<keyword evidence="1" id="KW-1015">Disulfide bond</keyword>